<name>A0ABY7M6N8_9CHLR</name>
<evidence type="ECO:0000313" key="4">
    <source>
        <dbReference type="Proteomes" id="UP001212803"/>
    </source>
</evidence>
<dbReference type="InterPro" id="IPR050483">
    <property type="entry name" value="CoA-transferase_III_domain"/>
</dbReference>
<feature type="compositionally biased region" description="Low complexity" evidence="2">
    <location>
        <begin position="92"/>
        <end position="106"/>
    </location>
</feature>
<dbReference type="GO" id="GO:0016740">
    <property type="term" value="F:transferase activity"/>
    <property type="evidence" value="ECO:0007669"/>
    <property type="project" value="UniProtKB-KW"/>
</dbReference>
<gene>
    <name evidence="3" type="ORF">O0235_00875</name>
</gene>
<reference evidence="3 4" key="1">
    <citation type="journal article" date="2023" name="ISME J.">
        <title>Thermophilic Dehalococcoidia with unusual traits shed light on an unexpected past.</title>
        <authorList>
            <person name="Palmer M."/>
            <person name="Covington J.K."/>
            <person name="Zhou E.M."/>
            <person name="Thomas S.C."/>
            <person name="Habib N."/>
            <person name="Seymour C.O."/>
            <person name="Lai D."/>
            <person name="Johnston J."/>
            <person name="Hashimi A."/>
            <person name="Jiao J.Y."/>
            <person name="Muok A.R."/>
            <person name="Liu L."/>
            <person name="Xian W.D."/>
            <person name="Zhi X.Y."/>
            <person name="Li M.M."/>
            <person name="Silva L.P."/>
            <person name="Bowen B.P."/>
            <person name="Louie K."/>
            <person name="Briegel A."/>
            <person name="Pett-Ridge J."/>
            <person name="Weber P.K."/>
            <person name="Tocheva E.I."/>
            <person name="Woyke T."/>
            <person name="Northen T.R."/>
            <person name="Mayali X."/>
            <person name="Li W.J."/>
            <person name="Hedlund B.P."/>
        </authorList>
    </citation>
    <scope>NUCLEOTIDE SEQUENCE [LARGE SCALE GENOMIC DNA]</scope>
    <source>
        <strain evidence="3 4">YIM 72310</strain>
    </source>
</reference>
<proteinExistence type="predicted"/>
<dbReference type="Gene3D" id="3.40.50.10540">
    <property type="entry name" value="Crotonobetainyl-coa:carnitine coa-transferase, domain 1"/>
    <property type="match status" value="1"/>
</dbReference>
<dbReference type="PANTHER" id="PTHR48207:SF3">
    <property type="entry name" value="SUCCINATE--HYDROXYMETHYLGLUTARATE COA-TRANSFERASE"/>
    <property type="match status" value="1"/>
</dbReference>
<evidence type="ECO:0000256" key="1">
    <source>
        <dbReference type="ARBA" id="ARBA00022679"/>
    </source>
</evidence>
<evidence type="ECO:0000256" key="2">
    <source>
        <dbReference type="SAM" id="MobiDB-lite"/>
    </source>
</evidence>
<dbReference type="EMBL" id="CP115149">
    <property type="protein sequence ID" value="WBL36201.1"/>
    <property type="molecule type" value="Genomic_DNA"/>
</dbReference>
<feature type="region of interest" description="Disordered" evidence="2">
    <location>
        <begin position="86"/>
        <end position="132"/>
    </location>
</feature>
<dbReference type="Proteomes" id="UP001212803">
    <property type="component" value="Chromosome"/>
</dbReference>
<dbReference type="SUPFAM" id="SSF89796">
    <property type="entry name" value="CoA-transferase family III (CaiB/BaiF)"/>
    <property type="match status" value="1"/>
</dbReference>
<dbReference type="InterPro" id="IPR003673">
    <property type="entry name" value="CoA-Trfase_fam_III"/>
</dbReference>
<keyword evidence="4" id="KW-1185">Reference proteome</keyword>
<dbReference type="PANTHER" id="PTHR48207">
    <property type="entry name" value="SUCCINATE--HYDROXYMETHYLGLUTARATE COA-TRANSFERASE"/>
    <property type="match status" value="1"/>
</dbReference>
<dbReference type="Pfam" id="PF02515">
    <property type="entry name" value="CoA_transf_3"/>
    <property type="match status" value="1"/>
</dbReference>
<feature type="compositionally biased region" description="Polar residues" evidence="2">
    <location>
        <begin position="117"/>
        <end position="132"/>
    </location>
</feature>
<protein>
    <submittedName>
        <fullName evidence="3">CoA transferase</fullName>
    </submittedName>
</protein>
<dbReference type="InterPro" id="IPR023606">
    <property type="entry name" value="CoA-Trfase_III_dom_1_sf"/>
</dbReference>
<keyword evidence="1 3" id="KW-0808">Transferase</keyword>
<organism evidence="3 4">
    <name type="scientific">Tepidiforma flava</name>
    <dbReference type="NCBI Taxonomy" id="3004094"/>
    <lineage>
        <taxon>Bacteria</taxon>
        <taxon>Bacillati</taxon>
        <taxon>Chloroflexota</taxon>
        <taxon>Tepidiformia</taxon>
        <taxon>Tepidiformales</taxon>
        <taxon>Tepidiformaceae</taxon>
        <taxon>Tepidiforma</taxon>
    </lineage>
</organism>
<evidence type="ECO:0000313" key="3">
    <source>
        <dbReference type="EMBL" id="WBL36201.1"/>
    </source>
</evidence>
<accession>A0ABY7M6N8</accession>
<sequence length="132" mass="13967">MSESPEQPVRKPFEGIRVADFAWVGVGPLVSKYLADHGAEVIRIESATYPETLRRVGPFVDDVPNVDGSGYFANFNSSKLGVSVNFKHPRGRSSSAGSSPGAMSSPSPTPRARWPASASTTNPSAKSARTSS</sequence>